<dbReference type="AlphaFoldDB" id="A0A6G8PVZ1"/>
<dbReference type="KEGG" id="rmar:GBA65_07350"/>
<dbReference type="PROSITE" id="PS51257">
    <property type="entry name" value="PROKAR_LIPOPROTEIN"/>
    <property type="match status" value="1"/>
</dbReference>
<name>A0A6G8PVZ1_9ACTN</name>
<dbReference type="EMBL" id="CP045121">
    <property type="protein sequence ID" value="QIN78369.1"/>
    <property type="molecule type" value="Genomic_DNA"/>
</dbReference>
<dbReference type="InterPro" id="IPR011048">
    <property type="entry name" value="Haem_d1_sf"/>
</dbReference>
<reference evidence="1 2" key="1">
    <citation type="submission" date="2019-10" db="EMBL/GenBank/DDBJ databases">
        <title>Rubrobacter sp nov SCSIO 52915 isolated from a deep-sea sediment in the South China Sea.</title>
        <authorList>
            <person name="Chen R.W."/>
        </authorList>
    </citation>
    <scope>NUCLEOTIDE SEQUENCE [LARGE SCALE GENOMIC DNA]</scope>
    <source>
        <strain evidence="1 2">SCSIO 52915</strain>
    </source>
</reference>
<gene>
    <name evidence="1" type="ORF">GBA65_07350</name>
</gene>
<protein>
    <recommendedName>
        <fullName evidence="3">Lipoprotein</fullName>
    </recommendedName>
</protein>
<proteinExistence type="predicted"/>
<dbReference type="RefSeq" id="WP_166396044.1">
    <property type="nucleotide sequence ID" value="NZ_CP045121.1"/>
</dbReference>
<dbReference type="Proteomes" id="UP000502706">
    <property type="component" value="Chromosome"/>
</dbReference>
<accession>A0A6G8PVZ1</accession>
<evidence type="ECO:0008006" key="3">
    <source>
        <dbReference type="Google" id="ProtNLM"/>
    </source>
</evidence>
<dbReference type="SUPFAM" id="SSF51004">
    <property type="entry name" value="C-terminal (heme d1) domain of cytochrome cd1-nitrite reductase"/>
    <property type="match status" value="1"/>
</dbReference>
<keyword evidence="2" id="KW-1185">Reference proteome</keyword>
<evidence type="ECO:0000313" key="1">
    <source>
        <dbReference type="EMBL" id="QIN78369.1"/>
    </source>
</evidence>
<organism evidence="1 2">
    <name type="scientific">Rubrobacter marinus</name>
    <dbReference type="NCBI Taxonomy" id="2653852"/>
    <lineage>
        <taxon>Bacteria</taxon>
        <taxon>Bacillati</taxon>
        <taxon>Actinomycetota</taxon>
        <taxon>Rubrobacteria</taxon>
        <taxon>Rubrobacterales</taxon>
        <taxon>Rubrobacteraceae</taxon>
        <taxon>Rubrobacter</taxon>
    </lineage>
</organism>
<evidence type="ECO:0000313" key="2">
    <source>
        <dbReference type="Proteomes" id="UP000502706"/>
    </source>
</evidence>
<sequence length="350" mass="36604">MSRWSLGLLLTASALLLVGCEGGDEEGAGDNLDGQVVALETEVPLRAPAYQPASGGALLALTEDGDGIVKLEVEEPEGGLFAGPDEQDPRLVVAGGADLEGESAGENMALDRNREGRAFVPQPELDHIQSLQTDDLLEIRTFDAGEPPVRVAMSGPQNAIYALSADGKTVTAVSFDTFDPVAERRVDGGEETLIATSPDIEDEFWLAGPEGVSAHAFGTDPFPEGEIPLDAAALAVDAENSERAYASETGTGRIVAVEPERSGGGLGVVEERDLGEPVLYLAAEPGFLHAVTPQRLVTLDATSLETVQAVELPPEAGEEPNGIAVGEEGVFVTLEGERLVLLFSKPPTEE</sequence>